<evidence type="ECO:0000259" key="2">
    <source>
        <dbReference type="Pfam" id="PF01764"/>
    </source>
</evidence>
<evidence type="ECO:0000256" key="1">
    <source>
        <dbReference type="SAM" id="SignalP"/>
    </source>
</evidence>
<dbReference type="GO" id="GO:0006629">
    <property type="term" value="P:lipid metabolic process"/>
    <property type="evidence" value="ECO:0007669"/>
    <property type="project" value="InterPro"/>
</dbReference>
<feature type="chain" id="PRO_5035827104" description="Fungal lipase-type domain-containing protein" evidence="1">
    <location>
        <begin position="18"/>
        <end position="319"/>
    </location>
</feature>
<gene>
    <name evidence="3" type="ORF">PHYBOEH_010908</name>
</gene>
<dbReference type="Pfam" id="PF01764">
    <property type="entry name" value="Lipase_3"/>
    <property type="match status" value="1"/>
</dbReference>
<dbReference type="PANTHER" id="PTHR45856">
    <property type="entry name" value="ALPHA/BETA-HYDROLASES SUPERFAMILY PROTEIN"/>
    <property type="match status" value="1"/>
</dbReference>
<comment type="caution">
    <text evidence="3">The sequence shown here is derived from an EMBL/GenBank/DDBJ whole genome shotgun (WGS) entry which is preliminary data.</text>
</comment>
<evidence type="ECO:0000313" key="4">
    <source>
        <dbReference type="Proteomes" id="UP000693981"/>
    </source>
</evidence>
<dbReference type="InterPro" id="IPR002921">
    <property type="entry name" value="Fungal_lipase-type"/>
</dbReference>
<sequence length="319" mass="35712">MRFLCALLLLCPALAVASNVWEPSFPVAELSRPRLSSRDHHSVASPAVPVSTSPLPDNNSSYNATTALYLAHVTSVSYCLEKHIIDWNCQPCSLVPRLENVQVVEDAKDNFQGLVGYSPSYQAIVIAFRGSMDVTNWLDNLTFLKRRAYPEFPGVMVHMGFYWAWKSVSDQVLTILKKLQILHPHAKLLVSGHSLGGAVAAICAFELEFVEKMTVQALYTFGKPRVGNINFSGYLHNATMEVYRLTHFNDVVPHLPPTWTGFQHTTQEIFYNEFSENYRRCSQSDGEDPTCSNACSPFGCTSIVDHLTYLNITMSHLIC</sequence>
<proteinExistence type="predicted"/>
<dbReference type="CDD" id="cd00519">
    <property type="entry name" value="Lipase_3"/>
    <property type="match status" value="1"/>
</dbReference>
<dbReference type="InterPro" id="IPR051218">
    <property type="entry name" value="Sec_MonoDiacylglyc_Lipase"/>
</dbReference>
<evidence type="ECO:0000313" key="3">
    <source>
        <dbReference type="EMBL" id="KAG7398544.1"/>
    </source>
</evidence>
<feature type="signal peptide" evidence="1">
    <location>
        <begin position="1"/>
        <end position="17"/>
    </location>
</feature>
<keyword evidence="1" id="KW-0732">Signal</keyword>
<protein>
    <recommendedName>
        <fullName evidence="2">Fungal lipase-type domain-containing protein</fullName>
    </recommendedName>
</protein>
<feature type="domain" description="Fungal lipase-type" evidence="2">
    <location>
        <begin position="125"/>
        <end position="257"/>
    </location>
</feature>
<dbReference type="PANTHER" id="PTHR45856:SF25">
    <property type="entry name" value="FUNGAL LIPASE-LIKE DOMAIN-CONTAINING PROTEIN"/>
    <property type="match status" value="1"/>
</dbReference>
<dbReference type="AlphaFoldDB" id="A0A8T1X049"/>
<name>A0A8T1X049_9STRA</name>
<accession>A0A8T1X049</accession>
<dbReference type="Proteomes" id="UP000693981">
    <property type="component" value="Unassembled WGS sequence"/>
</dbReference>
<reference evidence="3" key="1">
    <citation type="submission" date="2021-02" db="EMBL/GenBank/DDBJ databases">
        <authorList>
            <person name="Palmer J.M."/>
        </authorList>
    </citation>
    <scope>NUCLEOTIDE SEQUENCE</scope>
    <source>
        <strain evidence="3">SCRP23</strain>
    </source>
</reference>
<dbReference type="EMBL" id="JAGDFL010000078">
    <property type="protein sequence ID" value="KAG7398544.1"/>
    <property type="molecule type" value="Genomic_DNA"/>
</dbReference>
<dbReference type="OrthoDB" id="426718at2759"/>
<keyword evidence="4" id="KW-1185">Reference proteome</keyword>
<organism evidence="3 4">
    <name type="scientific">Phytophthora boehmeriae</name>
    <dbReference type="NCBI Taxonomy" id="109152"/>
    <lineage>
        <taxon>Eukaryota</taxon>
        <taxon>Sar</taxon>
        <taxon>Stramenopiles</taxon>
        <taxon>Oomycota</taxon>
        <taxon>Peronosporomycetes</taxon>
        <taxon>Peronosporales</taxon>
        <taxon>Peronosporaceae</taxon>
        <taxon>Phytophthora</taxon>
    </lineage>
</organism>